<accession>A0A7J5B3J8</accession>
<evidence type="ECO:0000313" key="2">
    <source>
        <dbReference type="EMBL" id="KAB1638478.1"/>
    </source>
</evidence>
<dbReference type="AlphaFoldDB" id="A0A7J5B3J8"/>
<reference evidence="2 3" key="1">
    <citation type="submission" date="2019-09" db="EMBL/GenBank/DDBJ databases">
        <title>Phylogeny of genus Pseudoclavibacter and closely related genus.</title>
        <authorList>
            <person name="Li Y."/>
        </authorList>
    </citation>
    <scope>NUCLEOTIDE SEQUENCE [LARGE SCALE GENOMIC DNA]</scope>
    <source>
        <strain evidence="2 3">THG-MD12</strain>
    </source>
</reference>
<comment type="caution">
    <text evidence="2">The sequence shown here is derived from an EMBL/GenBank/DDBJ whole genome shotgun (WGS) entry which is preliminary data.</text>
</comment>
<dbReference type="RefSeq" id="WP_104253279.1">
    <property type="nucleotide sequence ID" value="NZ_CANKVH010000002.1"/>
</dbReference>
<dbReference type="OrthoDB" id="5422202at2"/>
<evidence type="ECO:0000313" key="3">
    <source>
        <dbReference type="Proteomes" id="UP000490386"/>
    </source>
</evidence>
<name>A0A7J5B3J8_9MICO</name>
<proteinExistence type="predicted"/>
<dbReference type="EMBL" id="WBJX01000002">
    <property type="protein sequence ID" value="KAB1638478.1"/>
    <property type="molecule type" value="Genomic_DNA"/>
</dbReference>
<feature type="coiled-coil region" evidence="1">
    <location>
        <begin position="91"/>
        <end position="128"/>
    </location>
</feature>
<organism evidence="2 3">
    <name type="scientific">Pseudoclavibacter terrae</name>
    <dbReference type="NCBI Taxonomy" id="1530195"/>
    <lineage>
        <taxon>Bacteria</taxon>
        <taxon>Bacillati</taxon>
        <taxon>Actinomycetota</taxon>
        <taxon>Actinomycetes</taxon>
        <taxon>Micrococcales</taxon>
        <taxon>Microbacteriaceae</taxon>
        <taxon>Pseudoclavibacter</taxon>
    </lineage>
</organism>
<keyword evidence="3" id="KW-1185">Reference proteome</keyword>
<dbReference type="Proteomes" id="UP000490386">
    <property type="component" value="Unassembled WGS sequence"/>
</dbReference>
<gene>
    <name evidence="2" type="ORF">F8O03_08800</name>
</gene>
<evidence type="ECO:0000256" key="1">
    <source>
        <dbReference type="SAM" id="Coils"/>
    </source>
</evidence>
<sequence length="410" mass="45740">MSALPQNPWGRVEEDGTVYVIEEGTERKVGQYPDGTAEEALAYFVRKFSDLEGQVSLLEQRVKNGAPASDIAKSAKHLSAQLSDANAVGDLAALRSRLEALGGTVSELTEQQREAQQEEIAGALAEREAIVVEAERLAAQPPASIQWKQTTASIDELFTKWKAHQQDGPRLPKAEANALWKRFRGARSTLERERRAFFAELDASHKTARDAKTKILERAEALAPRGADGVAEYRRLLDEWKAAGRAGRKYDDALWNQFKAAGDVLFQAKGEVDAAENVEYAANYEAKAALLEEATPILQITDRRAAREKLADIQRRWDEIGRVPRENFKATEDRLRAIEQHVRKLDDDHWQKSNPERQARSQGMHSQLTEAIEKLEAERAAAEARGDTRAVKEAEEALEARRVWLGAIGS</sequence>
<protein>
    <submittedName>
        <fullName evidence="2">DUF349 domain-containing protein</fullName>
    </submittedName>
</protein>
<dbReference type="InterPro" id="IPR007139">
    <property type="entry name" value="DUF349"/>
</dbReference>
<keyword evidence="1" id="KW-0175">Coiled coil</keyword>
<dbReference type="Pfam" id="PF03993">
    <property type="entry name" value="DUF349"/>
    <property type="match status" value="3"/>
</dbReference>
<feature type="coiled-coil region" evidence="1">
    <location>
        <begin position="328"/>
        <end position="385"/>
    </location>
</feature>